<dbReference type="GO" id="GO:0009055">
    <property type="term" value="F:electron transfer activity"/>
    <property type="evidence" value="ECO:0007669"/>
    <property type="project" value="InterPro"/>
</dbReference>
<dbReference type="InterPro" id="IPR011577">
    <property type="entry name" value="Cyt_b561_bac/Ni-Hgenase"/>
</dbReference>
<gene>
    <name evidence="8" type="ORF">SAMN02745746_01862</name>
</gene>
<sequence>MSPFNRLRLLHWLVAAFFLFGYLSGDDGGLLHVWLGYGLIAVLLLRLLAHLAKLRGFPPLLPSAGQWQARGVPLLGKLLTVLLLSGAVLTGGSGLMMVDNARVLGLPAVATADAAMDGAEGTEGETSDSAKEVHEASANLTLLLAGLHVAYLLCYRRHMVLTMIRGQVRRSRA</sequence>
<dbReference type="AlphaFoldDB" id="A0A1Y6BU34"/>
<dbReference type="EMBL" id="FXAG01000008">
    <property type="protein sequence ID" value="SMF20506.1"/>
    <property type="molecule type" value="Genomic_DNA"/>
</dbReference>
<dbReference type="InterPro" id="IPR016174">
    <property type="entry name" value="Di-haem_cyt_TM"/>
</dbReference>
<accession>A0A1Y6BU34</accession>
<feature type="domain" description="Cytochrome b561 bacterial/Ni-hydrogenase" evidence="7">
    <location>
        <begin position="7"/>
        <end position="165"/>
    </location>
</feature>
<dbReference type="Proteomes" id="UP000192920">
    <property type="component" value="Unassembled WGS sequence"/>
</dbReference>
<dbReference type="GO" id="GO:0005886">
    <property type="term" value="C:plasma membrane"/>
    <property type="evidence" value="ECO:0007669"/>
    <property type="project" value="UniProtKB-SubCell"/>
</dbReference>
<keyword evidence="3 6" id="KW-0812">Transmembrane</keyword>
<keyword evidence="5 6" id="KW-0472">Membrane</keyword>
<evidence type="ECO:0000256" key="4">
    <source>
        <dbReference type="ARBA" id="ARBA00022989"/>
    </source>
</evidence>
<comment type="subcellular location">
    <subcellularLocation>
        <location evidence="1">Cell membrane</location>
        <topology evidence="1">Multi-pass membrane protein</topology>
    </subcellularLocation>
</comment>
<name>A0A1Y6BU34_9NEIS</name>
<feature type="transmembrane region" description="Helical" evidence="6">
    <location>
        <begin position="74"/>
        <end position="98"/>
    </location>
</feature>
<reference evidence="9" key="1">
    <citation type="submission" date="2017-04" db="EMBL/GenBank/DDBJ databases">
        <authorList>
            <person name="Varghese N."/>
            <person name="Submissions S."/>
        </authorList>
    </citation>
    <scope>NUCLEOTIDE SEQUENCE [LARGE SCALE GENOMIC DNA]</scope>
    <source>
        <strain evidence="9">DSM 22618</strain>
    </source>
</reference>
<feature type="transmembrane region" description="Helical" evidence="6">
    <location>
        <begin position="35"/>
        <end position="54"/>
    </location>
</feature>
<protein>
    <submittedName>
        <fullName evidence="8">Cytochrome b</fullName>
    </submittedName>
</protein>
<evidence type="ECO:0000256" key="5">
    <source>
        <dbReference type="ARBA" id="ARBA00023136"/>
    </source>
</evidence>
<evidence type="ECO:0000256" key="3">
    <source>
        <dbReference type="ARBA" id="ARBA00022692"/>
    </source>
</evidence>
<keyword evidence="9" id="KW-1185">Reference proteome</keyword>
<evidence type="ECO:0000256" key="2">
    <source>
        <dbReference type="ARBA" id="ARBA00022475"/>
    </source>
</evidence>
<dbReference type="Pfam" id="PF01292">
    <property type="entry name" value="Ni_hydr_CYTB"/>
    <property type="match status" value="1"/>
</dbReference>
<evidence type="ECO:0000313" key="8">
    <source>
        <dbReference type="EMBL" id="SMF20506.1"/>
    </source>
</evidence>
<dbReference type="Gene3D" id="1.20.950.20">
    <property type="entry name" value="Transmembrane di-heme cytochromes, Chain C"/>
    <property type="match status" value="1"/>
</dbReference>
<proteinExistence type="predicted"/>
<keyword evidence="4 6" id="KW-1133">Transmembrane helix</keyword>
<keyword evidence="2" id="KW-1003">Cell membrane</keyword>
<feature type="transmembrane region" description="Helical" evidence="6">
    <location>
        <begin position="136"/>
        <end position="155"/>
    </location>
</feature>
<evidence type="ECO:0000313" key="9">
    <source>
        <dbReference type="Proteomes" id="UP000192920"/>
    </source>
</evidence>
<evidence type="ECO:0000256" key="6">
    <source>
        <dbReference type="SAM" id="Phobius"/>
    </source>
</evidence>
<evidence type="ECO:0000259" key="7">
    <source>
        <dbReference type="Pfam" id="PF01292"/>
    </source>
</evidence>
<dbReference type="GO" id="GO:0022904">
    <property type="term" value="P:respiratory electron transport chain"/>
    <property type="evidence" value="ECO:0007669"/>
    <property type="project" value="InterPro"/>
</dbReference>
<dbReference type="SUPFAM" id="SSF81342">
    <property type="entry name" value="Transmembrane di-heme cytochromes"/>
    <property type="match status" value="1"/>
</dbReference>
<organism evidence="8 9">
    <name type="scientific">Pseudogulbenkiania subflava DSM 22618</name>
    <dbReference type="NCBI Taxonomy" id="1123014"/>
    <lineage>
        <taxon>Bacteria</taxon>
        <taxon>Pseudomonadati</taxon>
        <taxon>Pseudomonadota</taxon>
        <taxon>Betaproteobacteria</taxon>
        <taxon>Neisseriales</taxon>
        <taxon>Chromobacteriaceae</taxon>
        <taxon>Pseudogulbenkiania</taxon>
    </lineage>
</organism>
<evidence type="ECO:0000256" key="1">
    <source>
        <dbReference type="ARBA" id="ARBA00004651"/>
    </source>
</evidence>
<dbReference type="RefSeq" id="WP_085276138.1">
    <property type="nucleotide sequence ID" value="NZ_FXAG01000008.1"/>
</dbReference>
<dbReference type="STRING" id="1123014.SAMN02745746_01862"/>